<keyword evidence="4" id="KW-1185">Reference proteome</keyword>
<accession>A0ABT3YAC9</accession>
<proteinExistence type="predicted"/>
<dbReference type="PROSITE" id="PS50914">
    <property type="entry name" value="BON"/>
    <property type="match status" value="1"/>
</dbReference>
<dbReference type="CDD" id="cd00118">
    <property type="entry name" value="LysM"/>
    <property type="match status" value="1"/>
</dbReference>
<name>A0ABT3YAC9_9HYPH</name>
<dbReference type="PANTHER" id="PTHR34700:SF8">
    <property type="entry name" value="POTASSIUM BINDING PROTEIN KBP"/>
    <property type="match status" value="1"/>
</dbReference>
<dbReference type="InterPro" id="IPR007055">
    <property type="entry name" value="BON_dom"/>
</dbReference>
<dbReference type="SUPFAM" id="SSF54106">
    <property type="entry name" value="LysM domain"/>
    <property type="match status" value="1"/>
</dbReference>
<evidence type="ECO:0000259" key="1">
    <source>
        <dbReference type="PROSITE" id="PS50914"/>
    </source>
</evidence>
<organism evidence="3 4">
    <name type="scientific">Hoeflea ulvae</name>
    <dbReference type="NCBI Taxonomy" id="2983764"/>
    <lineage>
        <taxon>Bacteria</taxon>
        <taxon>Pseudomonadati</taxon>
        <taxon>Pseudomonadota</taxon>
        <taxon>Alphaproteobacteria</taxon>
        <taxon>Hyphomicrobiales</taxon>
        <taxon>Rhizobiaceae</taxon>
        <taxon>Hoeflea</taxon>
    </lineage>
</organism>
<dbReference type="Pfam" id="PF04972">
    <property type="entry name" value="BON"/>
    <property type="match status" value="1"/>
</dbReference>
<dbReference type="RefSeq" id="WP_267610814.1">
    <property type="nucleotide sequence ID" value="NZ_JAOVZQ010000001.1"/>
</dbReference>
<protein>
    <submittedName>
        <fullName evidence="3">Peptidoglycan-binding protein LysM</fullName>
    </submittedName>
</protein>
<dbReference type="InterPro" id="IPR018392">
    <property type="entry name" value="LysM"/>
</dbReference>
<evidence type="ECO:0000259" key="2">
    <source>
        <dbReference type="PROSITE" id="PS51782"/>
    </source>
</evidence>
<dbReference type="EMBL" id="JAOVZQ010000001">
    <property type="protein sequence ID" value="MCY0092840.1"/>
    <property type="molecule type" value="Genomic_DNA"/>
</dbReference>
<dbReference type="PROSITE" id="PS51782">
    <property type="entry name" value="LYSM"/>
    <property type="match status" value="1"/>
</dbReference>
<reference evidence="3" key="1">
    <citation type="submission" date="2022-10" db="EMBL/GenBank/DDBJ databases">
        <title>Hoeflea sp. J2-29, isolated from marine algae.</title>
        <authorList>
            <person name="Kristyanto S."/>
            <person name="Kim J.M."/>
            <person name="Jeon C.O."/>
        </authorList>
    </citation>
    <scope>NUCLEOTIDE SEQUENCE</scope>
    <source>
        <strain evidence="3">J2-29</strain>
    </source>
</reference>
<dbReference type="InterPro" id="IPR036779">
    <property type="entry name" value="LysM_dom_sf"/>
</dbReference>
<dbReference type="Gene3D" id="3.10.350.10">
    <property type="entry name" value="LysM domain"/>
    <property type="match status" value="1"/>
</dbReference>
<evidence type="ECO:0000313" key="4">
    <source>
        <dbReference type="Proteomes" id="UP001081283"/>
    </source>
</evidence>
<feature type="domain" description="LysM" evidence="2">
    <location>
        <begin position="114"/>
        <end position="165"/>
    </location>
</feature>
<dbReference type="Proteomes" id="UP001081283">
    <property type="component" value="Unassembled WGS sequence"/>
</dbReference>
<comment type="caution">
    <text evidence="3">The sequence shown here is derived from an EMBL/GenBank/DDBJ whole genome shotgun (WGS) entry which is preliminary data.</text>
</comment>
<dbReference type="Pfam" id="PF01476">
    <property type="entry name" value="LysM"/>
    <property type="match status" value="1"/>
</dbReference>
<gene>
    <name evidence="3" type="primary">lysM</name>
    <name evidence="3" type="ORF">OEG82_02120</name>
</gene>
<dbReference type="SMART" id="SM00257">
    <property type="entry name" value="LysM"/>
    <property type="match status" value="1"/>
</dbReference>
<dbReference type="InterPro" id="IPR052196">
    <property type="entry name" value="Bact_Kbp"/>
</dbReference>
<dbReference type="NCBIfam" id="NF008399">
    <property type="entry name" value="PRK11198.1"/>
    <property type="match status" value="1"/>
</dbReference>
<feature type="domain" description="BON" evidence="1">
    <location>
        <begin position="19"/>
        <end position="88"/>
    </location>
</feature>
<evidence type="ECO:0000313" key="3">
    <source>
        <dbReference type="EMBL" id="MCY0092840.1"/>
    </source>
</evidence>
<sequence length="171" mass="18075">MGIFDFIKSAGKKLGIGGDDDAPEADAVKKELDSHGLGTDKVEVKVDGDKIVLSGVVEDQSIFEKAIVAVGNTLGISKVEAGELKVIARDSGLSLGSTDMTALVKASTPAKTPRFHTVEKGDNLWKIAEAAYGKGKGSKYTVIFEANKPMLSDPDKIYPGQVLRIPDIETA</sequence>
<dbReference type="PANTHER" id="PTHR34700">
    <property type="entry name" value="POTASSIUM BINDING PROTEIN KBP"/>
    <property type="match status" value="1"/>
</dbReference>